<dbReference type="EMBL" id="RCHU02000018">
    <property type="protein sequence ID" value="KAL3567133.1"/>
    <property type="molecule type" value="Genomic_DNA"/>
</dbReference>
<name>A0ACC4ALL9_POPAL</name>
<keyword evidence="2" id="KW-1185">Reference proteome</keyword>
<proteinExistence type="predicted"/>
<protein>
    <submittedName>
        <fullName evidence="1">Uncharacterized protein</fullName>
    </submittedName>
</protein>
<comment type="caution">
    <text evidence="1">The sequence shown here is derived from an EMBL/GenBank/DDBJ whole genome shotgun (WGS) entry which is preliminary data.</text>
</comment>
<reference evidence="1 2" key="1">
    <citation type="journal article" date="2024" name="Plant Biotechnol. J.">
        <title>Genome and CRISPR/Cas9 system of a widespread forest tree (Populus alba) in the world.</title>
        <authorList>
            <person name="Liu Y.J."/>
            <person name="Jiang P.F."/>
            <person name="Han X.M."/>
            <person name="Li X.Y."/>
            <person name="Wang H.M."/>
            <person name="Wang Y.J."/>
            <person name="Wang X.X."/>
            <person name="Zeng Q.Y."/>
        </authorList>
    </citation>
    <scope>NUCLEOTIDE SEQUENCE [LARGE SCALE GENOMIC DNA]</scope>
    <source>
        <strain evidence="2">cv. PAL-ZL1</strain>
    </source>
</reference>
<dbReference type="Proteomes" id="UP000309997">
    <property type="component" value="Unassembled WGS sequence"/>
</dbReference>
<organism evidence="1 2">
    <name type="scientific">Populus alba</name>
    <name type="common">White poplar</name>
    <dbReference type="NCBI Taxonomy" id="43335"/>
    <lineage>
        <taxon>Eukaryota</taxon>
        <taxon>Viridiplantae</taxon>
        <taxon>Streptophyta</taxon>
        <taxon>Embryophyta</taxon>
        <taxon>Tracheophyta</taxon>
        <taxon>Spermatophyta</taxon>
        <taxon>Magnoliopsida</taxon>
        <taxon>eudicotyledons</taxon>
        <taxon>Gunneridae</taxon>
        <taxon>Pentapetalae</taxon>
        <taxon>rosids</taxon>
        <taxon>fabids</taxon>
        <taxon>Malpighiales</taxon>
        <taxon>Salicaceae</taxon>
        <taxon>Saliceae</taxon>
        <taxon>Populus</taxon>
    </lineage>
</organism>
<accession>A0ACC4ALL9</accession>
<evidence type="ECO:0000313" key="1">
    <source>
        <dbReference type="EMBL" id="KAL3567133.1"/>
    </source>
</evidence>
<gene>
    <name evidence="1" type="ORF">D5086_032548</name>
</gene>
<evidence type="ECO:0000313" key="2">
    <source>
        <dbReference type="Proteomes" id="UP000309997"/>
    </source>
</evidence>
<sequence>MIPMECMRIVLFLNIQDLLEQATEEQRFLNPQSLSVSSVDQQGVAASQNLKDQSSEKHSSTPPTSVVPDCKEFEVENRTYPSLASFPYGRSMDLGSLNFDSNCIVYKVPEWVGAQPFDSDVQAIYASEGALPMILPLKPEKG</sequence>